<evidence type="ECO:0000313" key="13">
    <source>
        <dbReference type="WBParaSite" id="TCLT_0000183901-mRNA-1"/>
    </source>
</evidence>
<dbReference type="InterPro" id="IPR006634">
    <property type="entry name" value="TLC-dom"/>
</dbReference>
<feature type="transmembrane region" description="Helical" evidence="9">
    <location>
        <begin position="52"/>
        <end position="81"/>
    </location>
</feature>
<evidence type="ECO:0000256" key="1">
    <source>
        <dbReference type="ARBA" id="ARBA00004141"/>
    </source>
</evidence>
<evidence type="ECO:0000313" key="11">
    <source>
        <dbReference type="EMBL" id="VDM97488.1"/>
    </source>
</evidence>
<comment type="pathway">
    <text evidence="3">Sphingolipid metabolism.</text>
</comment>
<dbReference type="PANTHER" id="PTHR12560:SF21">
    <property type="entry name" value="CERAMIDE SYNTHASE HYL-2"/>
    <property type="match status" value="1"/>
</dbReference>
<dbReference type="SMART" id="SM00724">
    <property type="entry name" value="TLC"/>
    <property type="match status" value="1"/>
</dbReference>
<feature type="transmembrane region" description="Helical" evidence="9">
    <location>
        <begin position="284"/>
        <end position="308"/>
    </location>
</feature>
<comment type="subcellular location">
    <subcellularLocation>
        <location evidence="1">Membrane</location>
        <topology evidence="1">Multi-pass membrane protein</topology>
    </subcellularLocation>
</comment>
<dbReference type="OMA" id="IFAKRCI"/>
<dbReference type="Pfam" id="PF03798">
    <property type="entry name" value="TRAM_LAG1_CLN8"/>
    <property type="match status" value="1"/>
</dbReference>
<dbReference type="GO" id="GO:0050291">
    <property type="term" value="F:sphingosine N-acyltransferase activity"/>
    <property type="evidence" value="ECO:0007669"/>
    <property type="project" value="InterPro"/>
</dbReference>
<dbReference type="GO" id="GO:0016020">
    <property type="term" value="C:membrane"/>
    <property type="evidence" value="ECO:0007669"/>
    <property type="project" value="UniProtKB-SubCell"/>
</dbReference>
<evidence type="ECO:0000256" key="3">
    <source>
        <dbReference type="ARBA" id="ARBA00004991"/>
    </source>
</evidence>
<evidence type="ECO:0000256" key="2">
    <source>
        <dbReference type="ARBA" id="ARBA00004760"/>
    </source>
</evidence>
<comment type="pathway">
    <text evidence="2">Lipid metabolism; sphingolipid metabolism.</text>
</comment>
<proteinExistence type="predicted"/>
<dbReference type="PIRSF" id="PIRSF005225">
    <property type="entry name" value="LAG1_LAC1"/>
    <property type="match status" value="1"/>
</dbReference>
<organism evidence="13">
    <name type="scientific">Thelazia callipaeda</name>
    <name type="common">Oriental eyeworm</name>
    <name type="synonym">Parasitic nematode</name>
    <dbReference type="NCBI Taxonomy" id="103827"/>
    <lineage>
        <taxon>Eukaryota</taxon>
        <taxon>Metazoa</taxon>
        <taxon>Ecdysozoa</taxon>
        <taxon>Nematoda</taxon>
        <taxon>Chromadorea</taxon>
        <taxon>Rhabditida</taxon>
        <taxon>Spirurina</taxon>
        <taxon>Spiruromorpha</taxon>
        <taxon>Thelazioidea</taxon>
        <taxon>Thelaziidae</taxon>
        <taxon>Thelazia</taxon>
    </lineage>
</organism>
<evidence type="ECO:0000256" key="7">
    <source>
        <dbReference type="PROSITE-ProRule" id="PRU00205"/>
    </source>
</evidence>
<reference evidence="13" key="1">
    <citation type="submission" date="2017-02" db="UniProtKB">
        <authorList>
            <consortium name="WormBaseParasite"/>
        </authorList>
    </citation>
    <scope>IDENTIFICATION</scope>
</reference>
<keyword evidence="5 9" id="KW-1133">Transmembrane helix</keyword>
<feature type="transmembrane region" description="Helical" evidence="9">
    <location>
        <begin position="110"/>
        <end position="128"/>
    </location>
</feature>
<evidence type="ECO:0000256" key="5">
    <source>
        <dbReference type="ARBA" id="ARBA00022989"/>
    </source>
</evidence>
<dbReference type="PROSITE" id="PS50922">
    <property type="entry name" value="TLC"/>
    <property type="match status" value="1"/>
</dbReference>
<dbReference type="AlphaFoldDB" id="A0A0N5CNR9"/>
<feature type="transmembrane region" description="Helical" evidence="9">
    <location>
        <begin position="185"/>
        <end position="205"/>
    </location>
</feature>
<dbReference type="EMBL" id="UYYF01000285">
    <property type="protein sequence ID" value="VDM97488.1"/>
    <property type="molecule type" value="Genomic_DNA"/>
</dbReference>
<dbReference type="WBParaSite" id="TCLT_0000183901-mRNA-1">
    <property type="protein sequence ID" value="TCLT_0000183901-mRNA-1"/>
    <property type="gene ID" value="TCLT_0000183901"/>
</dbReference>
<evidence type="ECO:0000256" key="9">
    <source>
        <dbReference type="SAM" id="Phobius"/>
    </source>
</evidence>
<dbReference type="OrthoDB" id="537032at2759"/>
<accession>A0A0N5CNR9</accession>
<dbReference type="STRING" id="103827.A0A0N5CNR9"/>
<keyword evidence="12" id="KW-1185">Reference proteome</keyword>
<feature type="region of interest" description="Disordered" evidence="8">
    <location>
        <begin position="325"/>
        <end position="354"/>
    </location>
</feature>
<evidence type="ECO:0000256" key="4">
    <source>
        <dbReference type="ARBA" id="ARBA00022692"/>
    </source>
</evidence>
<evidence type="ECO:0000259" key="10">
    <source>
        <dbReference type="PROSITE" id="PS50922"/>
    </source>
</evidence>
<reference evidence="11 12" key="2">
    <citation type="submission" date="2018-11" db="EMBL/GenBank/DDBJ databases">
        <authorList>
            <consortium name="Pathogen Informatics"/>
        </authorList>
    </citation>
    <scope>NUCLEOTIDE SEQUENCE [LARGE SCALE GENOMIC DNA]</scope>
</reference>
<dbReference type="GO" id="GO:0046513">
    <property type="term" value="P:ceramide biosynthetic process"/>
    <property type="evidence" value="ECO:0007669"/>
    <property type="project" value="InterPro"/>
</dbReference>
<gene>
    <name evidence="11" type="ORF">TCLT_LOCUS1840</name>
</gene>
<feature type="transmembrane region" description="Helical" evidence="9">
    <location>
        <begin position="153"/>
        <end position="173"/>
    </location>
</feature>
<evidence type="ECO:0000313" key="12">
    <source>
        <dbReference type="Proteomes" id="UP000276776"/>
    </source>
</evidence>
<name>A0A0N5CNR9_THECL</name>
<feature type="compositionally biased region" description="Basic and acidic residues" evidence="8">
    <location>
        <begin position="343"/>
        <end position="354"/>
    </location>
</feature>
<dbReference type="Proteomes" id="UP000276776">
    <property type="component" value="Unassembled WGS sequence"/>
</dbReference>
<protein>
    <submittedName>
        <fullName evidence="13">TLC domain-containing protein</fullName>
    </submittedName>
</protein>
<evidence type="ECO:0000256" key="8">
    <source>
        <dbReference type="SAM" id="MobiDB-lite"/>
    </source>
</evidence>
<dbReference type="UniPathway" id="UPA00222"/>
<dbReference type="InterPro" id="IPR016439">
    <property type="entry name" value="Lag1/Lac1-like"/>
</dbReference>
<keyword evidence="6 7" id="KW-0472">Membrane</keyword>
<feature type="transmembrane region" description="Helical" evidence="9">
    <location>
        <begin position="251"/>
        <end position="272"/>
    </location>
</feature>
<sequence length="354" mass="42510">MLWSERYWLPKGVSWNDLESNETVRYPDIWELVYAMKYALKRKYNDVLSSIIFRYSVALLLLRIACECFIFLPICCSFGLVKEPLWIRMREHLNIWQANKGKFKKMSETIWRFLFYFSIWIYGLFVLHDQPQFYDVTECWRNWPRHELNSKVWWYYVIETSFYCSLIISSFTFDIRRADFLQMTFHHLITIILLFLSFAMNMVRVGTLVLFSHDLADIFLEFGKICRYAGCQSALTCIFLMFTVAWIATRLIYFPFFIIRSVLFDAPLLIQADYRWENIRQVPIVPRLFVVMLLFLLILHIYWTFLIIKIAIKSTQGKIDDIREDSDDEISSTPSLENVNGDVKNDEKWNKKRD</sequence>
<feature type="domain" description="TLC" evidence="10">
    <location>
        <begin position="104"/>
        <end position="316"/>
    </location>
</feature>
<feature type="transmembrane region" description="Helical" evidence="9">
    <location>
        <begin position="225"/>
        <end position="244"/>
    </location>
</feature>
<evidence type="ECO:0000256" key="6">
    <source>
        <dbReference type="ARBA" id="ARBA00023136"/>
    </source>
</evidence>
<keyword evidence="4 7" id="KW-0812">Transmembrane</keyword>
<dbReference type="PANTHER" id="PTHR12560">
    <property type="entry name" value="LONGEVITY ASSURANCE FACTOR 1 LAG1"/>
    <property type="match status" value="1"/>
</dbReference>